<reference evidence="1" key="1">
    <citation type="submission" date="2021-01" db="EMBL/GenBank/DDBJ databases">
        <authorList>
            <person name="Corre E."/>
            <person name="Pelletier E."/>
            <person name="Niang G."/>
            <person name="Scheremetjew M."/>
            <person name="Finn R."/>
            <person name="Kale V."/>
            <person name="Holt S."/>
            <person name="Cochrane G."/>
            <person name="Meng A."/>
            <person name="Brown T."/>
            <person name="Cohen L."/>
        </authorList>
    </citation>
    <scope>NUCLEOTIDE SEQUENCE</scope>
    <source>
        <strain evidence="1">CCAP1064/1</strain>
    </source>
</reference>
<proteinExistence type="predicted"/>
<gene>
    <name evidence="1" type="ORF">PINE0816_LOCUS10646</name>
</gene>
<accession>A0A7S0C7I0</accession>
<organism evidence="1">
    <name type="scientific">Proboscia inermis</name>
    <dbReference type="NCBI Taxonomy" id="420281"/>
    <lineage>
        <taxon>Eukaryota</taxon>
        <taxon>Sar</taxon>
        <taxon>Stramenopiles</taxon>
        <taxon>Ochrophyta</taxon>
        <taxon>Bacillariophyta</taxon>
        <taxon>Coscinodiscophyceae</taxon>
        <taxon>Rhizosoleniophycidae</taxon>
        <taxon>Rhizosoleniales</taxon>
        <taxon>Rhizosoleniaceae</taxon>
        <taxon>Proboscia</taxon>
    </lineage>
</organism>
<evidence type="ECO:0000313" key="1">
    <source>
        <dbReference type="EMBL" id="CAD8414512.1"/>
    </source>
</evidence>
<protein>
    <submittedName>
        <fullName evidence="1">Uncharacterized protein</fullName>
    </submittedName>
</protein>
<sequence>MLSFEVLPLPHTTTTAAPFSLRDKPPVHPHWDRSMCNEMNVMHLEFRNSGFNKHTTTLRKRRVQFLRINNRFPSMDEIGTIQCHIRHKQRSQRHVRREIKHVPLPNFLIATWMCSVAGCPGVTGAIMAGGTKI</sequence>
<dbReference type="EMBL" id="HBEL01022746">
    <property type="protein sequence ID" value="CAD8414512.1"/>
    <property type="molecule type" value="Transcribed_RNA"/>
</dbReference>
<dbReference type="AlphaFoldDB" id="A0A7S0C7I0"/>
<name>A0A7S0C7I0_9STRA</name>